<evidence type="ECO:0000259" key="5">
    <source>
        <dbReference type="PROSITE" id="PS50893"/>
    </source>
</evidence>
<evidence type="ECO:0000256" key="3">
    <source>
        <dbReference type="ARBA" id="ARBA00022741"/>
    </source>
</evidence>
<dbReference type="InterPro" id="IPR029439">
    <property type="entry name" value="Wzt_C"/>
</dbReference>
<dbReference type="CDD" id="cd10147">
    <property type="entry name" value="Wzt_C-like"/>
    <property type="match status" value="1"/>
</dbReference>
<keyword evidence="2" id="KW-0813">Transport</keyword>
<evidence type="ECO:0000256" key="1">
    <source>
        <dbReference type="ARBA" id="ARBA00005417"/>
    </source>
</evidence>
<name>A0A7C3KCD9_9CYAN</name>
<reference evidence="6" key="1">
    <citation type="journal article" date="2020" name="mSystems">
        <title>Genome- and Community-Level Interaction Insights into Carbon Utilization and Element Cycling Functions of Hydrothermarchaeota in Hydrothermal Sediment.</title>
        <authorList>
            <person name="Zhou Z."/>
            <person name="Liu Y."/>
            <person name="Xu W."/>
            <person name="Pan J."/>
            <person name="Luo Z.H."/>
            <person name="Li M."/>
        </authorList>
    </citation>
    <scope>NUCLEOTIDE SEQUENCE [LARGE SCALE GENOMIC DNA]</scope>
    <source>
        <strain evidence="6">SpSt-418</strain>
    </source>
</reference>
<dbReference type="PANTHER" id="PTHR46743">
    <property type="entry name" value="TEICHOIC ACIDS EXPORT ATP-BINDING PROTEIN TAGH"/>
    <property type="match status" value="1"/>
</dbReference>
<dbReference type="AlphaFoldDB" id="A0A7C3KCD9"/>
<dbReference type="Pfam" id="PF00005">
    <property type="entry name" value="ABC_tran"/>
    <property type="match status" value="1"/>
</dbReference>
<proteinExistence type="inferred from homology"/>
<dbReference type="SMART" id="SM00382">
    <property type="entry name" value="AAA"/>
    <property type="match status" value="1"/>
</dbReference>
<evidence type="ECO:0000313" key="6">
    <source>
        <dbReference type="EMBL" id="HFM97030.1"/>
    </source>
</evidence>
<comment type="similarity">
    <text evidence="1">Belongs to the ABC transporter superfamily.</text>
</comment>
<keyword evidence="3" id="KW-0547">Nucleotide-binding</keyword>
<dbReference type="InterPro" id="IPR050683">
    <property type="entry name" value="Bact_Polysacc_Export_ATP-bd"/>
</dbReference>
<dbReference type="GO" id="GO:0005524">
    <property type="term" value="F:ATP binding"/>
    <property type="evidence" value="ECO:0007669"/>
    <property type="project" value="UniProtKB-KW"/>
</dbReference>
<dbReference type="Gene3D" id="3.40.50.300">
    <property type="entry name" value="P-loop containing nucleotide triphosphate hydrolases"/>
    <property type="match status" value="1"/>
</dbReference>
<keyword evidence="4 6" id="KW-0067">ATP-binding</keyword>
<dbReference type="InterPro" id="IPR015860">
    <property type="entry name" value="ABC_transpr_TagH-like"/>
</dbReference>
<dbReference type="GO" id="GO:0016887">
    <property type="term" value="F:ATP hydrolysis activity"/>
    <property type="evidence" value="ECO:0007669"/>
    <property type="project" value="InterPro"/>
</dbReference>
<accession>A0A7C3KCD9</accession>
<comment type="caution">
    <text evidence="6">The sequence shown here is derived from an EMBL/GenBank/DDBJ whole genome shotgun (WGS) entry which is preliminary data.</text>
</comment>
<dbReference type="Gene3D" id="2.70.50.60">
    <property type="entry name" value="abc- transporter (atp binding component) like domain"/>
    <property type="match status" value="1"/>
</dbReference>
<gene>
    <name evidence="6" type="ORF">ENR64_04535</name>
</gene>
<organism evidence="6">
    <name type="scientific">Oscillatoriales cyanobacterium SpSt-418</name>
    <dbReference type="NCBI Taxonomy" id="2282169"/>
    <lineage>
        <taxon>Bacteria</taxon>
        <taxon>Bacillati</taxon>
        <taxon>Cyanobacteriota</taxon>
        <taxon>Cyanophyceae</taxon>
        <taxon>Oscillatoriophycideae</taxon>
        <taxon>Oscillatoriales</taxon>
    </lineage>
</organism>
<dbReference type="GO" id="GO:0016020">
    <property type="term" value="C:membrane"/>
    <property type="evidence" value="ECO:0007669"/>
    <property type="project" value="InterPro"/>
</dbReference>
<dbReference type="Pfam" id="PF14524">
    <property type="entry name" value="Wzt_C"/>
    <property type="match status" value="1"/>
</dbReference>
<evidence type="ECO:0000256" key="4">
    <source>
        <dbReference type="ARBA" id="ARBA00022840"/>
    </source>
</evidence>
<dbReference type="GO" id="GO:0140359">
    <property type="term" value="F:ABC-type transporter activity"/>
    <property type="evidence" value="ECO:0007669"/>
    <property type="project" value="InterPro"/>
</dbReference>
<dbReference type="PROSITE" id="PS50893">
    <property type="entry name" value="ABC_TRANSPORTER_2"/>
    <property type="match status" value="1"/>
</dbReference>
<dbReference type="InterPro" id="IPR003593">
    <property type="entry name" value="AAA+_ATPase"/>
</dbReference>
<dbReference type="PANTHER" id="PTHR46743:SF2">
    <property type="entry name" value="TEICHOIC ACIDS EXPORT ATP-BINDING PROTEIN TAGH"/>
    <property type="match status" value="1"/>
</dbReference>
<protein>
    <submittedName>
        <fullName evidence="6">ABC transporter ATP-binding protein</fullName>
    </submittedName>
</protein>
<evidence type="ECO:0000256" key="2">
    <source>
        <dbReference type="ARBA" id="ARBA00022448"/>
    </source>
</evidence>
<dbReference type="EMBL" id="DSRU01000050">
    <property type="protein sequence ID" value="HFM97030.1"/>
    <property type="molecule type" value="Genomic_DNA"/>
</dbReference>
<dbReference type="CDD" id="cd03220">
    <property type="entry name" value="ABC_KpsT_Wzt"/>
    <property type="match status" value="1"/>
</dbReference>
<feature type="domain" description="ABC transporter" evidence="5">
    <location>
        <begin position="6"/>
        <end position="250"/>
    </location>
</feature>
<dbReference type="InterPro" id="IPR027417">
    <property type="entry name" value="P-loop_NTPase"/>
</dbReference>
<dbReference type="InterPro" id="IPR003439">
    <property type="entry name" value="ABC_transporter-like_ATP-bd"/>
</dbReference>
<dbReference type="SUPFAM" id="SSF52540">
    <property type="entry name" value="P-loop containing nucleoside triphosphate hydrolases"/>
    <property type="match status" value="1"/>
</dbReference>
<sequence>MSPIAVSVQNLGKRFHRFHSNRPRTIMEAALSGWRRLKPTDYFWALRNVSFTVAPGQMLGVLGHNGAGKSTLLQLLGGVGRADEGSIQINGRIGALLDLGASFHADLTGRENVFVSAIAAGLTRREVQRRFGAIVEFAELEPFIDSPLRTYSTGMQMRLAFSIAVHTAPDVLLVDEHLSVGDIAFQTKCLDRIMDLKANGCAIVLISQSAEQICELCDQGLWLNQGQIAALGEPHAVADAYARRMAAKSLPQPNQTYSREIEITGVEILDANHNPTRYISSGEGVTFVITYEVHQPLTDAIFSVSISHEDGQIYFNTHTAIAGLSLPLEIGTGQIILKLGRLDLVSNQYFANIGVFARDWSHTYDYHWHQHAFEVGWTPATGGILHPPQQWEIRQKSSSISV</sequence>